<keyword evidence="1" id="KW-0472">Membrane</keyword>
<dbReference type="CDD" id="cd00761">
    <property type="entry name" value="Glyco_tranf_GTA_type"/>
    <property type="match status" value="1"/>
</dbReference>
<evidence type="ECO:0000313" key="4">
    <source>
        <dbReference type="Proteomes" id="UP000053201"/>
    </source>
</evidence>
<keyword evidence="4" id="KW-1185">Reference proteome</keyword>
<dbReference type="InParanoid" id="A0A0L0H7U3"/>
<dbReference type="InterPro" id="IPR001173">
    <property type="entry name" value="Glyco_trans_2-like"/>
</dbReference>
<evidence type="ECO:0000259" key="2">
    <source>
        <dbReference type="Pfam" id="PF00535"/>
    </source>
</evidence>
<feature type="transmembrane region" description="Helical" evidence="1">
    <location>
        <begin position="118"/>
        <end position="136"/>
    </location>
</feature>
<feature type="transmembrane region" description="Helical" evidence="1">
    <location>
        <begin position="238"/>
        <end position="259"/>
    </location>
</feature>
<dbReference type="GeneID" id="27690642"/>
<dbReference type="AlphaFoldDB" id="A0A0L0H7U3"/>
<dbReference type="SUPFAM" id="SSF53756">
    <property type="entry name" value="UDP-Glycosyltransferase/glycogen phosphorylase"/>
    <property type="match status" value="1"/>
</dbReference>
<dbReference type="PANTHER" id="PTHR43685">
    <property type="entry name" value="GLYCOSYLTRANSFERASE"/>
    <property type="match status" value="1"/>
</dbReference>
<accession>A0A0L0H7U3</accession>
<evidence type="ECO:0000313" key="3">
    <source>
        <dbReference type="EMBL" id="KNC97029.1"/>
    </source>
</evidence>
<dbReference type="Gene3D" id="3.90.550.10">
    <property type="entry name" value="Spore Coat Polysaccharide Biosynthesis Protein SpsA, Chain A"/>
    <property type="match status" value="1"/>
</dbReference>
<dbReference type="RefSeq" id="XP_016605069.1">
    <property type="nucleotide sequence ID" value="XM_016755592.1"/>
</dbReference>
<sequence>MTMRGSLAIIASIATSVTGLLANKLFFTTAPPDSYLEFALFLSLIHQSSCHISRRIAKKLGIYYPLDKNDQSIWAVSLINSVALTLEYWSIALLPIGVFQTLWMLIDPCIATLRSRSPHILSIWVFRGILLFGAALASAETIAGMNVTMSLVVVAAIFFRSVSGARIPKAHRNDDFGTSYGHLAFLLTIGTMLIVGYTREHFAQTEHANTNWSIPSLIVLTSVLAVAGNYYARVLDHIVSGTILQVVRTGTAVIVLLSASTMEQDGWPTYFHISTQSPVTIGIFLVMAGAVGGIYCQTKEEPIEIVGTGKGYSQVDAYKGQLSTCAVARKSKWGTRAACCWQVIAWCFLLSSVIKRSKLEGPGCKFDGQKTGWECRSLYDASIKTQNNLPDEEKAVTFKVSPNARPRRLTEPTFYERTPLHPARPRNQFLSSGSLAGSTPILSILTVTKNPKPIFESDTAAFVLQQSLQSFRWIIVNDHTDIPEAMAMLTRVAASDPRIVLVNNTGNPGISNARNVARQHSNAKYEVCLDDDDLRELVSLEQAVWLLETNPHLAIVCWYMVSFGSYQDTTLSGPHTGSRQLSGNRLFSGSLYRRSASVNCSYDPALNSGGDDYDYWLCLAANGNWGATIPELSYWYRVGSGHTWTNLLSNWDKTFAYIRSKYPSLTSETWPAHDIPPSQPSETVRWGRPFDNWIASMSENSALVLIDSFGGNVSGRRTLQMVGDLARLGWRVTVAAVLHDSEEIRPEYYMYTHDVFSLPLFLRTADFPRFLTYLAESRGIKAFVLTESVFGYEALPSLVEHLPDNTMVYDYIHSIDAGPLSRGFAAMSAASGKYIYRTFVANAHVRDFIVKRGRNPESVYILDRGIDTGYLKPPRDITRARMRTFQSASISVAGACVVAYTSSSTNAPVVVEVASALASLLGRRKLLMVPLHGSDLQEAVRDAIRSRDDVASAFHEEPYISDERYRLLIAVSSTVLSFSSSIDNALVALALGVPIVSADDVQEVKAAFSSVETTAATVVDSIQNVSALAMALLANCNRKWVVNEETKKAAKRKLENTTASSILAAHLNHHVSSPKSTIGADAAVYSAIEHLLRDHRLQADAYEHQIRLPDYLKH</sequence>
<dbReference type="eggNOG" id="ENOG502SFQB">
    <property type="taxonomic scope" value="Eukaryota"/>
</dbReference>
<gene>
    <name evidence="3" type="ORF">SPPG_07428</name>
</gene>
<dbReference type="SUPFAM" id="SSF53448">
    <property type="entry name" value="Nucleotide-diphospho-sugar transferases"/>
    <property type="match status" value="1"/>
</dbReference>
<dbReference type="STRING" id="645134.A0A0L0H7U3"/>
<feature type="domain" description="Glycosyltransferase 2-like" evidence="2">
    <location>
        <begin position="462"/>
        <end position="571"/>
    </location>
</feature>
<keyword evidence="1" id="KW-0812">Transmembrane</keyword>
<reference evidence="3 4" key="1">
    <citation type="submission" date="2009-08" db="EMBL/GenBank/DDBJ databases">
        <title>The Genome Sequence of Spizellomyces punctatus strain DAOM BR117.</title>
        <authorList>
            <consortium name="The Broad Institute Genome Sequencing Platform"/>
            <person name="Russ C."/>
            <person name="Cuomo C."/>
            <person name="Shea T."/>
            <person name="Young S.K."/>
            <person name="Zeng Q."/>
            <person name="Koehrsen M."/>
            <person name="Haas B."/>
            <person name="Borodovsky M."/>
            <person name="Guigo R."/>
            <person name="Alvarado L."/>
            <person name="Berlin A."/>
            <person name="Bochicchio J."/>
            <person name="Borenstein D."/>
            <person name="Chapman S."/>
            <person name="Chen Z."/>
            <person name="Engels R."/>
            <person name="Freedman E."/>
            <person name="Gellesch M."/>
            <person name="Goldberg J."/>
            <person name="Griggs A."/>
            <person name="Gujja S."/>
            <person name="Heiman D."/>
            <person name="Hepburn T."/>
            <person name="Howarth C."/>
            <person name="Jen D."/>
            <person name="Larson L."/>
            <person name="Lewis B."/>
            <person name="Mehta T."/>
            <person name="Park D."/>
            <person name="Pearson M."/>
            <person name="Roberts A."/>
            <person name="Saif S."/>
            <person name="Shenoy N."/>
            <person name="Sisk P."/>
            <person name="Stolte C."/>
            <person name="Sykes S."/>
            <person name="Thomson T."/>
            <person name="Walk T."/>
            <person name="White J."/>
            <person name="Yandava C."/>
            <person name="Burger G."/>
            <person name="Gray M.W."/>
            <person name="Holland P.W.H."/>
            <person name="King N."/>
            <person name="Lang F.B.F."/>
            <person name="Roger A.J."/>
            <person name="Ruiz-Trillo I."/>
            <person name="Lander E."/>
            <person name="Nusbaum C."/>
        </authorList>
    </citation>
    <scope>NUCLEOTIDE SEQUENCE [LARGE SCALE GENOMIC DNA]</scope>
    <source>
        <strain evidence="3 4">DAOM BR117</strain>
    </source>
</reference>
<dbReference type="EMBL" id="KQ257465">
    <property type="protein sequence ID" value="KNC97029.1"/>
    <property type="molecule type" value="Genomic_DNA"/>
</dbReference>
<keyword evidence="1" id="KW-1133">Transmembrane helix</keyword>
<proteinExistence type="predicted"/>
<feature type="transmembrane region" description="Helical" evidence="1">
    <location>
        <begin position="180"/>
        <end position="198"/>
    </location>
</feature>
<feature type="transmembrane region" description="Helical" evidence="1">
    <location>
        <begin position="337"/>
        <end position="354"/>
    </location>
</feature>
<feature type="transmembrane region" description="Helical" evidence="1">
    <location>
        <begin position="210"/>
        <end position="231"/>
    </location>
</feature>
<dbReference type="VEuPathDB" id="FungiDB:SPPG_07428"/>
<protein>
    <recommendedName>
        <fullName evidence="2">Glycosyltransferase 2-like domain-containing protein</fullName>
    </recommendedName>
</protein>
<organism evidence="3 4">
    <name type="scientific">Spizellomyces punctatus (strain DAOM BR117)</name>
    <dbReference type="NCBI Taxonomy" id="645134"/>
    <lineage>
        <taxon>Eukaryota</taxon>
        <taxon>Fungi</taxon>
        <taxon>Fungi incertae sedis</taxon>
        <taxon>Chytridiomycota</taxon>
        <taxon>Chytridiomycota incertae sedis</taxon>
        <taxon>Chytridiomycetes</taxon>
        <taxon>Spizellomycetales</taxon>
        <taxon>Spizellomycetaceae</taxon>
        <taxon>Spizellomyces</taxon>
    </lineage>
</organism>
<feature type="transmembrane region" description="Helical" evidence="1">
    <location>
        <begin position="88"/>
        <end position="106"/>
    </location>
</feature>
<feature type="transmembrane region" description="Helical" evidence="1">
    <location>
        <begin position="279"/>
        <end position="296"/>
    </location>
</feature>
<dbReference type="InterPro" id="IPR050834">
    <property type="entry name" value="Glycosyltransf_2"/>
</dbReference>
<dbReference type="OrthoDB" id="2162159at2759"/>
<name>A0A0L0H7U3_SPIPD</name>
<dbReference type="Pfam" id="PF00535">
    <property type="entry name" value="Glycos_transf_2"/>
    <property type="match status" value="1"/>
</dbReference>
<dbReference type="PANTHER" id="PTHR43685:SF2">
    <property type="entry name" value="GLYCOSYLTRANSFERASE 2-LIKE DOMAIN-CONTAINING PROTEIN"/>
    <property type="match status" value="1"/>
</dbReference>
<dbReference type="InterPro" id="IPR029044">
    <property type="entry name" value="Nucleotide-diphossugar_trans"/>
</dbReference>
<dbReference type="Proteomes" id="UP000053201">
    <property type="component" value="Unassembled WGS sequence"/>
</dbReference>
<feature type="transmembrane region" description="Helical" evidence="1">
    <location>
        <begin position="142"/>
        <end position="159"/>
    </location>
</feature>
<evidence type="ECO:0000256" key="1">
    <source>
        <dbReference type="SAM" id="Phobius"/>
    </source>
</evidence>